<protein>
    <submittedName>
        <fullName evidence="1">Uncharacterized protein</fullName>
    </submittedName>
</protein>
<dbReference type="SUPFAM" id="SSF48695">
    <property type="entry name" value="Multiheme cytochromes"/>
    <property type="match status" value="1"/>
</dbReference>
<name>A0A1T4SJI4_9HYPH</name>
<accession>A0A1T4SJI4</accession>
<reference evidence="2" key="1">
    <citation type="submission" date="2017-02" db="EMBL/GenBank/DDBJ databases">
        <authorList>
            <person name="Varghese N."/>
            <person name="Submissions S."/>
        </authorList>
    </citation>
    <scope>NUCLEOTIDE SEQUENCE [LARGE SCALE GENOMIC DNA]</scope>
    <source>
        <strain evidence="2">ATCC 27094</strain>
    </source>
</reference>
<dbReference type="Gene3D" id="3.90.10.10">
    <property type="entry name" value="Cytochrome C3"/>
    <property type="match status" value="2"/>
</dbReference>
<evidence type="ECO:0000313" key="2">
    <source>
        <dbReference type="Proteomes" id="UP000190092"/>
    </source>
</evidence>
<proteinExistence type="predicted"/>
<dbReference type="OrthoDB" id="7387371at2"/>
<organism evidence="1 2">
    <name type="scientific">Enhydrobacter aerosaccus</name>
    <dbReference type="NCBI Taxonomy" id="225324"/>
    <lineage>
        <taxon>Bacteria</taxon>
        <taxon>Pseudomonadati</taxon>
        <taxon>Pseudomonadota</taxon>
        <taxon>Alphaproteobacteria</taxon>
        <taxon>Hyphomicrobiales</taxon>
        <taxon>Enhydrobacter</taxon>
    </lineage>
</organism>
<evidence type="ECO:0000313" key="1">
    <source>
        <dbReference type="EMBL" id="SKA28347.1"/>
    </source>
</evidence>
<dbReference type="STRING" id="225324.SAMN02745126_04776"/>
<dbReference type="AlphaFoldDB" id="A0A1T4SJI4"/>
<sequence length="246" mass="26805">MKWKALIYLLLVTVTVASSIMAVGTVYRKGSASLPHWATLVRPGALSTKHAFLSNQCEACHTPVKGVEAAACISCHAADATTLARESTAFHATIQTCATCHVEHLGEVRPTRMDHDALIAIGRSRLVNQPSPWFASLSGHAPADLGTLDCFACHSNRSPHRDLFGKECAACHSTATWNVAGFKHPSPSSTECAQCHQAPPSHYMGHFEMVSEKVAGQEHARVEQCYLCHQTDAWNDIRGVGWYKHH</sequence>
<dbReference type="CDD" id="cd08168">
    <property type="entry name" value="Cytochrom_C3"/>
    <property type="match status" value="1"/>
</dbReference>
<keyword evidence="2" id="KW-1185">Reference proteome</keyword>
<gene>
    <name evidence="1" type="ORF">SAMN02745126_04776</name>
</gene>
<dbReference type="EMBL" id="FUWJ01000008">
    <property type="protein sequence ID" value="SKA28347.1"/>
    <property type="molecule type" value="Genomic_DNA"/>
</dbReference>
<dbReference type="InterPro" id="IPR036280">
    <property type="entry name" value="Multihaem_cyt_sf"/>
</dbReference>
<dbReference type="Proteomes" id="UP000190092">
    <property type="component" value="Unassembled WGS sequence"/>
</dbReference>
<dbReference type="RefSeq" id="WP_085936523.1">
    <property type="nucleotide sequence ID" value="NZ_FUWJ01000008.1"/>
</dbReference>